<dbReference type="CDD" id="cd08977">
    <property type="entry name" value="SusD"/>
    <property type="match status" value="1"/>
</dbReference>
<proteinExistence type="inferred from homology"/>
<dbReference type="PROSITE" id="PS51257">
    <property type="entry name" value="PROKAR_LIPOPROTEIN"/>
    <property type="match status" value="1"/>
</dbReference>
<keyword evidence="10" id="KW-1185">Reference proteome</keyword>
<keyword evidence="5" id="KW-0998">Cell outer membrane</keyword>
<evidence type="ECO:0000256" key="6">
    <source>
        <dbReference type="SAM" id="SignalP"/>
    </source>
</evidence>
<dbReference type="RefSeq" id="WP_370481383.1">
    <property type="nucleotide sequence ID" value="NZ_CP162525.1"/>
</dbReference>
<gene>
    <name evidence="9" type="ORF">ABTW24_03910</name>
</gene>
<feature type="domain" description="SusD-like N-terminal" evidence="8">
    <location>
        <begin position="88"/>
        <end position="232"/>
    </location>
</feature>
<evidence type="ECO:0000256" key="5">
    <source>
        <dbReference type="ARBA" id="ARBA00023237"/>
    </source>
</evidence>
<feature type="signal peptide" evidence="6">
    <location>
        <begin position="1"/>
        <end position="24"/>
    </location>
</feature>
<dbReference type="InterPro" id="IPR012944">
    <property type="entry name" value="SusD_RagB_dom"/>
</dbReference>
<evidence type="ECO:0000313" key="9">
    <source>
        <dbReference type="EMBL" id="MEZ0450734.1"/>
    </source>
</evidence>
<name>A0ABV4H8C9_9SPHI</name>
<keyword evidence="3 6" id="KW-0732">Signal</keyword>
<reference evidence="9 10" key="1">
    <citation type="submission" date="2024-06" db="EMBL/GenBank/DDBJ databases">
        <title>Soil Sphingobacterium thalpophilum.</title>
        <authorList>
            <person name="Yang J."/>
            <person name="Li J."/>
        </authorList>
    </citation>
    <scope>NUCLEOTIDE SEQUENCE [LARGE SCALE GENOMIC DNA]</scope>
    <source>
        <strain evidence="9 10">22g91tb</strain>
    </source>
</reference>
<dbReference type="Proteomes" id="UP001566204">
    <property type="component" value="Unassembled WGS sequence"/>
</dbReference>
<evidence type="ECO:0000256" key="2">
    <source>
        <dbReference type="ARBA" id="ARBA00006275"/>
    </source>
</evidence>
<evidence type="ECO:0000259" key="7">
    <source>
        <dbReference type="Pfam" id="PF07980"/>
    </source>
</evidence>
<protein>
    <submittedName>
        <fullName evidence="9">RagB/SusD family nutrient uptake outer membrane protein</fullName>
    </submittedName>
</protein>
<comment type="caution">
    <text evidence="9">The sequence shown here is derived from an EMBL/GenBank/DDBJ whole genome shotgun (WGS) entry which is preliminary data.</text>
</comment>
<dbReference type="InterPro" id="IPR011990">
    <property type="entry name" value="TPR-like_helical_dom_sf"/>
</dbReference>
<feature type="domain" description="RagB/SusD" evidence="7">
    <location>
        <begin position="351"/>
        <end position="502"/>
    </location>
</feature>
<dbReference type="InterPro" id="IPR033985">
    <property type="entry name" value="SusD-like_N"/>
</dbReference>
<evidence type="ECO:0000256" key="1">
    <source>
        <dbReference type="ARBA" id="ARBA00004442"/>
    </source>
</evidence>
<evidence type="ECO:0000259" key="8">
    <source>
        <dbReference type="Pfam" id="PF14322"/>
    </source>
</evidence>
<dbReference type="SUPFAM" id="SSF48452">
    <property type="entry name" value="TPR-like"/>
    <property type="match status" value="1"/>
</dbReference>
<sequence length="513" mass="58164">MKKTTIIGLLAVSLLFGLSGCKLNTEPTTSLSADAVFNKAEDSEKVLNGAWRYLLETFSTYANPGYGSFLRAGDAMGNDVVVNTRYGFSSHYGLNAIYSRGGTNNLSWTVSYGVINNVNNIIKYIDGTKGDDEIKNRIKGQAYGLRGFIYLHLASLYSFAIDKDPDAVCVPIYTEPSDDKTEGRPAASVKEVYSQAIGDLEEALRLIPSNYNRNAKYKIDRQVVLGLLARASLYARQWEKSADYSAELLASNNYLMNESEYKAGFNSVENPEWIWGHPQTAEQSDASYQFHYLDVTTNGSYYYSFNTDPYFKDLFDDGDYRKSMIYWSPDPGKSPATEVFAWLRYAKFKFRSDYTADIVLMRVSEIYLINAEANARLNRTSEAISRLNTLKTARKAKTVSGISGQNLLDAIWKERRKELFGEGFSLIDIIRNQQPIVRKEYPQSPKINYQYTDSKGNQQVVALIPQGHRILKFPDQSDFVKNSKYLLFRIPESEETNNANLYSVRPRLSIYNQ</sequence>
<evidence type="ECO:0000256" key="4">
    <source>
        <dbReference type="ARBA" id="ARBA00023136"/>
    </source>
</evidence>
<evidence type="ECO:0000313" key="10">
    <source>
        <dbReference type="Proteomes" id="UP001566204"/>
    </source>
</evidence>
<accession>A0ABV4H8C9</accession>
<feature type="chain" id="PRO_5045611673" evidence="6">
    <location>
        <begin position="25"/>
        <end position="513"/>
    </location>
</feature>
<keyword evidence="4" id="KW-0472">Membrane</keyword>
<dbReference type="Gene3D" id="1.25.40.390">
    <property type="match status" value="1"/>
</dbReference>
<comment type="similarity">
    <text evidence="2">Belongs to the SusD family.</text>
</comment>
<dbReference type="EMBL" id="JBEOQB010000001">
    <property type="protein sequence ID" value="MEZ0450734.1"/>
    <property type="molecule type" value="Genomic_DNA"/>
</dbReference>
<comment type="subcellular location">
    <subcellularLocation>
        <location evidence="1">Cell outer membrane</location>
    </subcellularLocation>
</comment>
<organism evidence="9 10">
    <name type="scientific">Sphingobacterium thalpophilum</name>
    <dbReference type="NCBI Taxonomy" id="259"/>
    <lineage>
        <taxon>Bacteria</taxon>
        <taxon>Pseudomonadati</taxon>
        <taxon>Bacteroidota</taxon>
        <taxon>Sphingobacteriia</taxon>
        <taxon>Sphingobacteriales</taxon>
        <taxon>Sphingobacteriaceae</taxon>
        <taxon>Sphingobacterium</taxon>
    </lineage>
</organism>
<dbReference type="Pfam" id="PF07980">
    <property type="entry name" value="SusD_RagB"/>
    <property type="match status" value="1"/>
</dbReference>
<dbReference type="Pfam" id="PF14322">
    <property type="entry name" value="SusD-like_3"/>
    <property type="match status" value="1"/>
</dbReference>
<evidence type="ECO:0000256" key="3">
    <source>
        <dbReference type="ARBA" id="ARBA00022729"/>
    </source>
</evidence>